<dbReference type="AlphaFoldDB" id="A0A2M6YVA6"/>
<feature type="transmembrane region" description="Helical" evidence="1">
    <location>
        <begin position="20"/>
        <end position="36"/>
    </location>
</feature>
<comment type="caution">
    <text evidence="2">The sequence shown here is derived from an EMBL/GenBank/DDBJ whole genome shotgun (WGS) entry which is preliminary data.</text>
</comment>
<dbReference type="Proteomes" id="UP000230184">
    <property type="component" value="Unassembled WGS sequence"/>
</dbReference>
<sequence length="236" mass="26771">MENNIPLVKMQVFKKPSLKLMLILIIISGIIGFFIGKKQVNVQSINRLTPTPFVSPTIIKETVWETNNNNEVIGTENWKTYINKKNGYSIKYPTNWTYREYPDTQTGAGFRPLDNTKNIKEVISINIFDKGLGNLDTTFEDYLKKVCSQTHSGGGDTSLNTINRIITQTNEIGYIITCNVSPIGYFGPTPEKEENPNPALSLPDTYFNTQNPQENLIQITLNMNSYLNTYKVMLLT</sequence>
<proteinExistence type="predicted"/>
<evidence type="ECO:0000256" key="1">
    <source>
        <dbReference type="SAM" id="Phobius"/>
    </source>
</evidence>
<keyword evidence="1" id="KW-0472">Membrane</keyword>
<accession>A0A2M6YVA6</accession>
<dbReference type="EMBL" id="PEWY01000022">
    <property type="protein sequence ID" value="PIU37430.1"/>
    <property type="molecule type" value="Genomic_DNA"/>
</dbReference>
<keyword evidence="1" id="KW-0812">Transmembrane</keyword>
<organism evidence="2 3">
    <name type="scientific">Candidatus Roizmanbacteria bacterium CG07_land_8_20_14_0_80_34_15</name>
    <dbReference type="NCBI Taxonomy" id="1974849"/>
    <lineage>
        <taxon>Bacteria</taxon>
        <taxon>Candidatus Roizmaniibacteriota</taxon>
    </lineage>
</organism>
<gene>
    <name evidence="2" type="ORF">COT02_00895</name>
</gene>
<evidence type="ECO:0000313" key="3">
    <source>
        <dbReference type="Proteomes" id="UP000230184"/>
    </source>
</evidence>
<protein>
    <submittedName>
        <fullName evidence="2">Uncharacterized protein</fullName>
    </submittedName>
</protein>
<reference evidence="3" key="1">
    <citation type="submission" date="2017-09" db="EMBL/GenBank/DDBJ databases">
        <title>Depth-based differentiation of microbial function through sediment-hosted aquifers and enrichment of novel symbionts in the deep terrestrial subsurface.</title>
        <authorList>
            <person name="Probst A.J."/>
            <person name="Ladd B."/>
            <person name="Jarett J.K."/>
            <person name="Geller-Mcgrath D.E."/>
            <person name="Sieber C.M.K."/>
            <person name="Emerson J.B."/>
            <person name="Anantharaman K."/>
            <person name="Thomas B.C."/>
            <person name="Malmstrom R."/>
            <person name="Stieglmeier M."/>
            <person name="Klingl A."/>
            <person name="Woyke T."/>
            <person name="Ryan C.M."/>
            <person name="Banfield J.F."/>
        </authorList>
    </citation>
    <scope>NUCLEOTIDE SEQUENCE [LARGE SCALE GENOMIC DNA]</scope>
</reference>
<feature type="non-terminal residue" evidence="2">
    <location>
        <position position="236"/>
    </location>
</feature>
<evidence type="ECO:0000313" key="2">
    <source>
        <dbReference type="EMBL" id="PIU37430.1"/>
    </source>
</evidence>
<keyword evidence="1" id="KW-1133">Transmembrane helix</keyword>
<name>A0A2M6YVA6_9BACT</name>